<dbReference type="RefSeq" id="WP_266056340.1">
    <property type="nucleotide sequence ID" value="NZ_JAPFQN010000005.1"/>
</dbReference>
<feature type="region of interest" description="Disordered" evidence="5">
    <location>
        <begin position="614"/>
        <end position="712"/>
    </location>
</feature>
<feature type="compositionally biased region" description="Acidic residues" evidence="5">
    <location>
        <begin position="180"/>
        <end position="195"/>
    </location>
</feature>
<feature type="compositionally biased region" description="Basic and acidic residues" evidence="5">
    <location>
        <begin position="144"/>
        <end position="178"/>
    </location>
</feature>
<feature type="region of interest" description="Disordered" evidence="5">
    <location>
        <begin position="732"/>
        <end position="823"/>
    </location>
</feature>
<dbReference type="Proteomes" id="UP001209885">
    <property type="component" value="Unassembled WGS sequence"/>
</dbReference>
<feature type="compositionally biased region" description="Basic and acidic residues" evidence="5">
    <location>
        <begin position="861"/>
        <end position="889"/>
    </location>
</feature>
<feature type="compositionally biased region" description="Acidic residues" evidence="5">
    <location>
        <begin position="534"/>
        <end position="578"/>
    </location>
</feature>
<proteinExistence type="predicted"/>
<feature type="compositionally biased region" description="Basic and acidic residues" evidence="5">
    <location>
        <begin position="1506"/>
        <end position="1519"/>
    </location>
</feature>
<accession>A0ABT3RQI8</accession>
<evidence type="ECO:0000256" key="4">
    <source>
        <dbReference type="ARBA" id="ARBA00023212"/>
    </source>
</evidence>
<feature type="compositionally biased region" description="Polar residues" evidence="5">
    <location>
        <begin position="849"/>
        <end position="860"/>
    </location>
</feature>
<feature type="region of interest" description="Disordered" evidence="5">
    <location>
        <begin position="529"/>
        <end position="593"/>
    </location>
</feature>
<feature type="region of interest" description="Disordered" evidence="5">
    <location>
        <begin position="95"/>
        <end position="234"/>
    </location>
</feature>
<dbReference type="EMBL" id="JAPFQN010000005">
    <property type="protein sequence ID" value="MCX2743880.1"/>
    <property type="molecule type" value="Genomic_DNA"/>
</dbReference>
<dbReference type="InterPro" id="IPR016024">
    <property type="entry name" value="ARM-type_fold"/>
</dbReference>
<feature type="region of interest" description="Disordered" evidence="5">
    <location>
        <begin position="1480"/>
        <end position="1527"/>
    </location>
</feature>
<evidence type="ECO:0000256" key="1">
    <source>
        <dbReference type="ARBA" id="ARBA00004245"/>
    </source>
</evidence>
<feature type="compositionally biased region" description="Basic and acidic residues" evidence="5">
    <location>
        <begin position="38"/>
        <end position="52"/>
    </location>
</feature>
<comment type="subcellular location">
    <subcellularLocation>
        <location evidence="1">Cytoplasm</location>
        <location evidence="1">Cytoskeleton</location>
    </subcellularLocation>
</comment>
<keyword evidence="2" id="KW-0963">Cytoplasm</keyword>
<protein>
    <submittedName>
        <fullName evidence="8">DUF4157 domain-containing protein</fullName>
    </submittedName>
</protein>
<dbReference type="SUPFAM" id="SSF48371">
    <property type="entry name" value="ARM repeat"/>
    <property type="match status" value="1"/>
</dbReference>
<gene>
    <name evidence="8" type="ORF">OO013_08385</name>
</gene>
<dbReference type="Pfam" id="PF13930">
    <property type="entry name" value="Endonuclea_NS_2"/>
    <property type="match status" value="1"/>
</dbReference>
<evidence type="ECO:0000256" key="3">
    <source>
        <dbReference type="ARBA" id="ARBA00023175"/>
    </source>
</evidence>
<dbReference type="PANTHER" id="PTHR47970">
    <property type="entry name" value="KINESIN-LIKE PROTEIN KIF11"/>
    <property type="match status" value="1"/>
</dbReference>
<keyword evidence="3" id="KW-0505">Motor protein</keyword>
<keyword evidence="9" id="KW-1185">Reference proteome</keyword>
<evidence type="ECO:0000256" key="2">
    <source>
        <dbReference type="ARBA" id="ARBA00022490"/>
    </source>
</evidence>
<dbReference type="PANTHER" id="PTHR47970:SF12">
    <property type="entry name" value="KINESIN FAMILY MEMBER 11"/>
    <property type="match status" value="1"/>
</dbReference>
<sequence length="1823" mass="203108">MKTKVSPAISPNSSTTKKSRANHSPYFQKKVQSKLKSGKKDDKYEKEADKMADNVVASKPFNEEIDSTQETIQKKGLFSQITKGVQLKGIEEIQNKQEKQELQKKEDEAIQAQNEEEIQSKKEEEELQKSIDLENEENENIQLKQHDEIQKSEDLFQKKKEEENKESKDYKLQQKQDNDLQLEQEEAIQEKEEDLQEKSDEDKIQAKRSEKQSINDGAIEAKLKEQKSKGKGLPEPIKAKMEKEFRADFSGIRIHTDDTAILLSKMLKAKAFTYGKDIFFNKNNFNPDIKEGEHLLAHELTHTIQQRVVEEKKEQVIQLQEDDNGYYVRPEILKAISIARSQIGKINSKLINADKTRIGWEKLYEIFFTAFGNKEVIPKQVIKYITMTMVDGKKKDALPSWCGIFVWWSLKKAGVPLPDWKLGQNILQHTIPRKPGELPRKGDIAFDFQPNQHFAMVTGVEDPESAKGKDYNSIMVATINGNTAGSDNLGGQVEEKWEPIGKWRQDAQSGFMDPIGKLNMPDVPLVKTQVTPDEISEPEEKEGGEDKPIDEEEVTELPAGESEDIISPEETPSEEDTSIEVQLPAPPSVDETEEIAKIEKLDISGSSDEAMVKYTEAKPSQMADNFNTLGPKLEEKANSEKKELADNPPKLELKTSGKVEEGITPPDQLGIPSESDITDGTTGADPGNLEATPHENKGPAPSNEENKKLLDKNDNDGFLAWLRNNIKSFMSRIKTTDDGVNTSAGDRPSVELKGESDPERLRNQRDDAQGKVVTQRDTVTDKLKNHPGQKNIQPKEVNEEKTAKINSEPTANIKTENKDNLKDFAEAQLPKNVRDKTDEMMQPGLQANLNEAKTKTQQAANKRDTEKKGEIDTAKSKAKKISEDADNEQRNIVIENRGKVASKQKEGIQGAYDHVNSFNIEADTEQVKSNKEITEKVKTSEEDAKKELKSGEDKAEKKKKEKEKEAAAKKRELEKEQESDSWWDRVKSAIKKAVKAITDAIDSIFKALRKAVAEIIEAAKKLAVDLINKARKWVIDKLNKFRDWAKNQVNKYLKEHFPGLAKKINEGIDGFVDTAIDGVNYVADKAIEGVEALADGLAAALDKILATFQEGLKAAVQIAGAVLTGDFAEALKIAIKAACNIAGIDPGPIFDLLDKAKKLLTDILKNPLKFFNNLMAAIGGGVRNFFSNIKQHLIKGLIGWLTGALAETPIKLPETFDVIGIFKLVLQILGLTYENIKARIIKKFPPAEKVFYVVEEGLSIIKRVITEGPQVLWEIVKEKLSNLKEMVMGAIRDYVIKTVVYEGITWLLGLLNPAGALVKILKLAYDLIMWLVDKFQQIVDFVKSVYNSVAAIASGQIEAASKKVEEAMSKSLPVLISLLASMAGLGGIGQTIQKLIKKVTAPINKIIDKLIDKGIALVKKFLKKGKDAVKGAKDKLVNWWKAKKNFKAADGEKHKLYLKGKGKSAKLMVASENPGPYESFLKEIDPGDDKKKEKALKKAKPIAAKIDTEKNKPLGGKDKKEKKKLSKQKEKRIKELLTQLSVPTAVLFGSDLPESDVKHTPGTYGGSSMGKSMEAKILTKKLPKQGTKGSSPTQAAHTLYDKLNLRRLGKGAFYVRGHLLNDNIHGPGIWKNMTPLSVKGNKNHLQDVETKVKTAVSSGAIVRYNVTPNYNRASSAPSDEKLKGTNIEPIDWPKVKTIKEAEKYVPTTLSCEAYLLEEKGGSYKDKKNLVTTNVDNPVDQALSSYQLDETQIERVNLSTDSSQHIAKNTGISVLQAGEIKNAINALTAKKEAINFYNQLKKENKKVSDQTISELTKRSNVVLK</sequence>
<feature type="compositionally biased region" description="Polar residues" evidence="5">
    <location>
        <begin position="804"/>
        <end position="814"/>
    </location>
</feature>
<dbReference type="Pfam" id="PF13699">
    <property type="entry name" value="eCIS_core"/>
    <property type="match status" value="1"/>
</dbReference>
<evidence type="ECO:0000313" key="8">
    <source>
        <dbReference type="EMBL" id="MCX2743880.1"/>
    </source>
</evidence>
<feature type="compositionally biased region" description="Basic and acidic residues" evidence="5">
    <location>
        <begin position="748"/>
        <end position="769"/>
    </location>
</feature>
<feature type="compositionally biased region" description="Basic and acidic residues" evidence="5">
    <location>
        <begin position="1480"/>
        <end position="1492"/>
    </location>
</feature>
<feature type="region of interest" description="Disordered" evidence="5">
    <location>
        <begin position="931"/>
        <end position="974"/>
    </location>
</feature>
<feature type="compositionally biased region" description="Basic and acidic residues" evidence="5">
    <location>
        <begin position="118"/>
        <end position="132"/>
    </location>
</feature>
<feature type="domain" description="Type VII secretion system protein EssD-like" evidence="7">
    <location>
        <begin position="1609"/>
        <end position="1680"/>
    </location>
</feature>
<evidence type="ECO:0000259" key="7">
    <source>
        <dbReference type="Pfam" id="PF13930"/>
    </source>
</evidence>
<keyword evidence="4" id="KW-0206">Cytoskeleton</keyword>
<dbReference type="InterPro" id="IPR025295">
    <property type="entry name" value="eCIS_core_dom"/>
</dbReference>
<feature type="compositionally biased region" description="Basic and acidic residues" evidence="5">
    <location>
        <begin position="95"/>
        <end position="108"/>
    </location>
</feature>
<dbReference type="InterPro" id="IPR047149">
    <property type="entry name" value="KIF11-like"/>
</dbReference>
<feature type="region of interest" description="Disordered" evidence="5">
    <location>
        <begin position="849"/>
        <end position="905"/>
    </location>
</feature>
<reference evidence="8 9" key="1">
    <citation type="submission" date="2022-11" db="EMBL/GenBank/DDBJ databases">
        <title>The characterization of three novel Bacteroidetes species and genomic analysis of their roles in tidal elemental geochemical cycles.</title>
        <authorList>
            <person name="Ma K."/>
        </authorList>
    </citation>
    <scope>NUCLEOTIDE SEQUENCE [LARGE SCALE GENOMIC DNA]</scope>
    <source>
        <strain evidence="8 9">M17</strain>
    </source>
</reference>
<dbReference type="InterPro" id="IPR044927">
    <property type="entry name" value="Endonuclea_NS_2"/>
</dbReference>
<feature type="region of interest" description="Disordered" evidence="5">
    <location>
        <begin position="1"/>
        <end position="61"/>
    </location>
</feature>
<evidence type="ECO:0000259" key="6">
    <source>
        <dbReference type="Pfam" id="PF13699"/>
    </source>
</evidence>
<evidence type="ECO:0000313" key="9">
    <source>
        <dbReference type="Proteomes" id="UP001209885"/>
    </source>
</evidence>
<evidence type="ECO:0000256" key="5">
    <source>
        <dbReference type="SAM" id="MobiDB-lite"/>
    </source>
</evidence>
<feature type="compositionally biased region" description="Basic and acidic residues" evidence="5">
    <location>
        <begin position="632"/>
        <end position="661"/>
    </location>
</feature>
<feature type="domain" description="eCIS core" evidence="6">
    <location>
        <begin position="233"/>
        <end position="307"/>
    </location>
</feature>
<organism evidence="8 9">
    <name type="scientific">Mangrovivirga halotolerans</name>
    <dbReference type="NCBI Taxonomy" id="2993936"/>
    <lineage>
        <taxon>Bacteria</taxon>
        <taxon>Pseudomonadati</taxon>
        <taxon>Bacteroidota</taxon>
        <taxon>Cytophagia</taxon>
        <taxon>Cytophagales</taxon>
        <taxon>Mangrovivirgaceae</taxon>
        <taxon>Mangrovivirga</taxon>
    </lineage>
</organism>
<feature type="compositionally biased region" description="Basic and acidic residues" evidence="5">
    <location>
        <begin position="196"/>
        <end position="228"/>
    </location>
</feature>
<name>A0ABT3RQI8_9BACT</name>
<comment type="caution">
    <text evidence="8">The sequence shown here is derived from an EMBL/GenBank/DDBJ whole genome shotgun (WGS) entry which is preliminary data.</text>
</comment>